<name>A0A2A2HX17_9EURY</name>
<dbReference type="EMBL" id="LMVP01000039">
    <property type="protein sequence ID" value="PAV13987.1"/>
    <property type="molecule type" value="Genomic_DNA"/>
</dbReference>
<dbReference type="Proteomes" id="UP000218164">
    <property type="component" value="Unassembled WGS sequence"/>
</dbReference>
<evidence type="ECO:0000313" key="3">
    <source>
        <dbReference type="Proteomes" id="UP000218164"/>
    </source>
</evidence>
<sequence length="88" mass="10770">MLFEEFHVRFMYKAYFEDLKLASKIFNLLISTFCNFFLQLFFRFITGLIIKLQVVCILIFKFPYLFLIKYRLSKYILNKNKITIANFL</sequence>
<accession>A0A2A2HX17</accession>
<comment type="caution">
    <text evidence="2">The sequence shown here is derived from an EMBL/GenBank/DDBJ whole genome shotgun (WGS) entry which is preliminary data.</text>
</comment>
<gene>
    <name evidence="2" type="ORF">ASJ81_15640</name>
</gene>
<dbReference type="AlphaFoldDB" id="A0A2A2HX17"/>
<feature type="transmembrane region" description="Helical" evidence="1">
    <location>
        <begin position="48"/>
        <end position="67"/>
    </location>
</feature>
<evidence type="ECO:0000256" key="1">
    <source>
        <dbReference type="SAM" id="Phobius"/>
    </source>
</evidence>
<keyword evidence="3" id="KW-1185">Reference proteome</keyword>
<evidence type="ECO:0000313" key="2">
    <source>
        <dbReference type="EMBL" id="PAV13987.1"/>
    </source>
</evidence>
<organism evidence="2 3">
    <name type="scientific">Methanosarcina spelaei</name>
    <dbReference type="NCBI Taxonomy" id="1036679"/>
    <lineage>
        <taxon>Archaea</taxon>
        <taxon>Methanobacteriati</taxon>
        <taxon>Methanobacteriota</taxon>
        <taxon>Stenosarchaea group</taxon>
        <taxon>Methanomicrobia</taxon>
        <taxon>Methanosarcinales</taxon>
        <taxon>Methanosarcinaceae</taxon>
        <taxon>Methanosarcina</taxon>
    </lineage>
</organism>
<keyword evidence="1" id="KW-0812">Transmembrane</keyword>
<feature type="transmembrane region" description="Helical" evidence="1">
    <location>
        <begin position="21"/>
        <end position="42"/>
    </location>
</feature>
<reference evidence="2 3" key="1">
    <citation type="journal article" date="2017" name="BMC Genomics">
        <title>Genomic analysis of methanogenic archaea reveals a shift towards energy conservation.</title>
        <authorList>
            <person name="Gilmore S.P."/>
            <person name="Henske J.K."/>
            <person name="Sexton J.A."/>
            <person name="Solomon K.V."/>
            <person name="Seppala S."/>
            <person name="Yoo J.I."/>
            <person name="Huyett L.M."/>
            <person name="Pressman A."/>
            <person name="Cogan J.Z."/>
            <person name="Kivenson V."/>
            <person name="Peng X."/>
            <person name="Tan Y."/>
            <person name="Valentine D.L."/>
            <person name="O'Malley M.A."/>
        </authorList>
    </citation>
    <scope>NUCLEOTIDE SEQUENCE [LARGE SCALE GENOMIC DNA]</scope>
    <source>
        <strain evidence="2 3">MC-15</strain>
    </source>
</reference>
<protein>
    <submittedName>
        <fullName evidence="2">Uncharacterized protein</fullName>
    </submittedName>
</protein>
<keyword evidence="1" id="KW-0472">Membrane</keyword>
<keyword evidence="1" id="KW-1133">Transmembrane helix</keyword>
<proteinExistence type="predicted"/>